<dbReference type="EMBL" id="GBXM01070729">
    <property type="protein sequence ID" value="JAH37848.1"/>
    <property type="molecule type" value="Transcribed_RNA"/>
</dbReference>
<organism evidence="1">
    <name type="scientific">Anguilla anguilla</name>
    <name type="common">European freshwater eel</name>
    <name type="synonym">Muraena anguilla</name>
    <dbReference type="NCBI Taxonomy" id="7936"/>
    <lineage>
        <taxon>Eukaryota</taxon>
        <taxon>Metazoa</taxon>
        <taxon>Chordata</taxon>
        <taxon>Craniata</taxon>
        <taxon>Vertebrata</taxon>
        <taxon>Euteleostomi</taxon>
        <taxon>Actinopterygii</taxon>
        <taxon>Neopterygii</taxon>
        <taxon>Teleostei</taxon>
        <taxon>Anguilliformes</taxon>
        <taxon>Anguillidae</taxon>
        <taxon>Anguilla</taxon>
    </lineage>
</organism>
<protein>
    <submittedName>
        <fullName evidence="1">Uncharacterized protein</fullName>
    </submittedName>
</protein>
<dbReference type="AlphaFoldDB" id="A0A0E9SBG7"/>
<evidence type="ECO:0000313" key="1">
    <source>
        <dbReference type="EMBL" id="JAH37848.1"/>
    </source>
</evidence>
<reference evidence="1" key="2">
    <citation type="journal article" date="2015" name="Fish Shellfish Immunol.">
        <title>Early steps in the European eel (Anguilla anguilla)-Vibrio vulnificus interaction in the gills: Role of the RtxA13 toxin.</title>
        <authorList>
            <person name="Callol A."/>
            <person name="Pajuelo D."/>
            <person name="Ebbesson L."/>
            <person name="Teles M."/>
            <person name="MacKenzie S."/>
            <person name="Amaro C."/>
        </authorList>
    </citation>
    <scope>NUCLEOTIDE SEQUENCE</scope>
</reference>
<sequence>MYTTQSFFQRITLNIISGWDYYLQCMHPETSSKELAAKYKN</sequence>
<name>A0A0E9SBG7_ANGAN</name>
<proteinExistence type="predicted"/>
<reference evidence="1" key="1">
    <citation type="submission" date="2014-11" db="EMBL/GenBank/DDBJ databases">
        <authorList>
            <person name="Amaro Gonzalez C."/>
        </authorList>
    </citation>
    <scope>NUCLEOTIDE SEQUENCE</scope>
</reference>
<accession>A0A0E9SBG7</accession>